<dbReference type="OMA" id="FAKPKGV"/>
<keyword evidence="4" id="KW-0862">Zinc</keyword>
<evidence type="ECO:0000256" key="1">
    <source>
        <dbReference type="ARBA" id="ARBA00022723"/>
    </source>
</evidence>
<dbReference type="AlphaFoldDB" id="T1H8I4"/>
<dbReference type="PANTHER" id="PTHR24104">
    <property type="entry name" value="E3 UBIQUITIN-PROTEIN LIGASE NHLRC1-RELATED"/>
    <property type="match status" value="1"/>
</dbReference>
<dbReference type="InterPro" id="IPR001258">
    <property type="entry name" value="NHL_repeat"/>
</dbReference>
<organism evidence="5 6">
    <name type="scientific">Rhodnius prolixus</name>
    <name type="common">Triatomid bug</name>
    <dbReference type="NCBI Taxonomy" id="13249"/>
    <lineage>
        <taxon>Eukaryota</taxon>
        <taxon>Metazoa</taxon>
        <taxon>Ecdysozoa</taxon>
        <taxon>Arthropoda</taxon>
        <taxon>Hexapoda</taxon>
        <taxon>Insecta</taxon>
        <taxon>Pterygota</taxon>
        <taxon>Neoptera</taxon>
        <taxon>Paraneoptera</taxon>
        <taxon>Hemiptera</taxon>
        <taxon>Heteroptera</taxon>
        <taxon>Panheteroptera</taxon>
        <taxon>Cimicomorpha</taxon>
        <taxon>Reduviidae</taxon>
        <taxon>Triatominae</taxon>
        <taxon>Rhodnius</taxon>
    </lineage>
</organism>
<protein>
    <submittedName>
        <fullName evidence="5">Uncharacterized protein</fullName>
    </submittedName>
</protein>
<evidence type="ECO:0000256" key="4">
    <source>
        <dbReference type="ARBA" id="ARBA00022833"/>
    </source>
</evidence>
<evidence type="ECO:0000313" key="6">
    <source>
        <dbReference type="Proteomes" id="UP000015103"/>
    </source>
</evidence>
<dbReference type="GO" id="GO:0008270">
    <property type="term" value="F:zinc ion binding"/>
    <property type="evidence" value="ECO:0007669"/>
    <property type="project" value="UniProtKB-KW"/>
</dbReference>
<dbReference type="EnsemblMetazoa" id="RPRC000326-RA">
    <property type="protein sequence ID" value="RPRC000326-PA"/>
    <property type="gene ID" value="RPRC000326"/>
</dbReference>
<dbReference type="SUPFAM" id="SSF101898">
    <property type="entry name" value="NHL repeat"/>
    <property type="match status" value="1"/>
</dbReference>
<dbReference type="VEuPathDB" id="VectorBase:RPRC000326"/>
<sequence length="304" mass="33401">MRLNCKIQGDVSALPQPIGDGIRMSRLTSPLPPPTLPFSPEIDHNLSNHCSKLSITPRIYKSFSETCFPQLIIGSEGEKDGQLCRPWGVTSDHEGNIIVADRSNNRIQVFRSDGTFVRKFGSHGSEPGFLDRPAGVAVDPLGRIVVTDKDNHRVQVFTAEGQFVFTFGEKGSKVGQFNYPWDIAVDARGRIAVSDTRNHRVQLFTLDVVIDANFKNARFLGTEGSGPKQFLRPQGVAIDQQGNIVVADSRNNRIQVFEESGSFICQFGTAGKEPGQLDRPSGICTTPDGRIAVVDFGNNRIQVF</sequence>
<reference evidence="5" key="1">
    <citation type="submission" date="2015-05" db="UniProtKB">
        <authorList>
            <consortium name="EnsemblMetazoa"/>
        </authorList>
    </citation>
    <scope>IDENTIFICATION</scope>
</reference>
<dbReference type="PANTHER" id="PTHR24104:SF48">
    <property type="entry name" value="PROTEIN WECH"/>
    <property type="match status" value="1"/>
</dbReference>
<evidence type="ECO:0000256" key="2">
    <source>
        <dbReference type="ARBA" id="ARBA00022737"/>
    </source>
</evidence>
<keyword evidence="1" id="KW-0479">Metal-binding</keyword>
<dbReference type="GO" id="GO:0000209">
    <property type="term" value="P:protein polyubiquitination"/>
    <property type="evidence" value="ECO:0007669"/>
    <property type="project" value="TreeGrafter"/>
</dbReference>
<dbReference type="STRING" id="13249.T1H8I4"/>
<proteinExistence type="predicted"/>
<dbReference type="InParanoid" id="T1H8I4"/>
<name>T1H8I4_RHOPR</name>
<dbReference type="Proteomes" id="UP000015103">
    <property type="component" value="Unassembled WGS sequence"/>
</dbReference>
<dbReference type="eggNOG" id="KOG2177">
    <property type="taxonomic scope" value="Eukaryota"/>
</dbReference>
<evidence type="ECO:0000256" key="3">
    <source>
        <dbReference type="ARBA" id="ARBA00022771"/>
    </source>
</evidence>
<dbReference type="InterPro" id="IPR011042">
    <property type="entry name" value="6-blade_b-propeller_TolB-like"/>
</dbReference>
<keyword evidence="2" id="KW-0677">Repeat</keyword>
<keyword evidence="6" id="KW-1185">Reference proteome</keyword>
<dbReference type="EMBL" id="ACPB03021053">
    <property type="status" value="NOT_ANNOTATED_CDS"/>
    <property type="molecule type" value="Genomic_DNA"/>
</dbReference>
<keyword evidence="3" id="KW-0863">Zinc-finger</keyword>
<dbReference type="GO" id="GO:0061630">
    <property type="term" value="F:ubiquitin protein ligase activity"/>
    <property type="evidence" value="ECO:0007669"/>
    <property type="project" value="TreeGrafter"/>
</dbReference>
<dbReference type="InterPro" id="IPR050952">
    <property type="entry name" value="TRIM-NHL_E3_ligases"/>
</dbReference>
<dbReference type="Pfam" id="PF01436">
    <property type="entry name" value="NHL"/>
    <property type="match status" value="5"/>
</dbReference>
<dbReference type="HOGENOM" id="CLU_008645_2_3_1"/>
<evidence type="ECO:0000313" key="5">
    <source>
        <dbReference type="EnsemblMetazoa" id="RPRC000326-PA"/>
    </source>
</evidence>
<dbReference type="FunFam" id="2.120.10.30:FF:000013">
    <property type="entry name" value="E3 ubiquitin-protein ligase TRIM71"/>
    <property type="match status" value="1"/>
</dbReference>
<dbReference type="FunFam" id="2.120.10.30:FF:000037">
    <property type="entry name" value="Uncharacterized protein, isoform E"/>
    <property type="match status" value="1"/>
</dbReference>
<dbReference type="EMBL" id="ACPB03021054">
    <property type="status" value="NOT_ANNOTATED_CDS"/>
    <property type="molecule type" value="Genomic_DNA"/>
</dbReference>
<dbReference type="PROSITE" id="PS51125">
    <property type="entry name" value="NHL"/>
    <property type="match status" value="5"/>
</dbReference>
<dbReference type="CDD" id="cd14954">
    <property type="entry name" value="NHL_TRIM71_like"/>
    <property type="match status" value="1"/>
</dbReference>
<dbReference type="Gene3D" id="2.120.10.30">
    <property type="entry name" value="TolB, C-terminal domain"/>
    <property type="match status" value="3"/>
</dbReference>
<accession>T1H8I4</accession>
<dbReference type="GO" id="GO:0043161">
    <property type="term" value="P:proteasome-mediated ubiquitin-dependent protein catabolic process"/>
    <property type="evidence" value="ECO:0007669"/>
    <property type="project" value="TreeGrafter"/>
</dbReference>